<reference evidence="2" key="1">
    <citation type="submission" date="2019-04" db="EMBL/GenBank/DDBJ databases">
        <title>Genome assembly of Zosterops borbonicus 15179.</title>
        <authorList>
            <person name="Leroy T."/>
            <person name="Anselmetti Y."/>
            <person name="Tilak M.-K."/>
            <person name="Nabholz B."/>
        </authorList>
    </citation>
    <scope>NUCLEOTIDE SEQUENCE</scope>
    <source>
        <strain evidence="2">HGM_15179</strain>
        <tissue evidence="2">Muscle</tissue>
    </source>
</reference>
<organism evidence="2 3">
    <name type="scientific">Zosterops borbonicus</name>
    <dbReference type="NCBI Taxonomy" id="364589"/>
    <lineage>
        <taxon>Eukaryota</taxon>
        <taxon>Metazoa</taxon>
        <taxon>Chordata</taxon>
        <taxon>Craniata</taxon>
        <taxon>Vertebrata</taxon>
        <taxon>Euteleostomi</taxon>
        <taxon>Archelosauria</taxon>
        <taxon>Archosauria</taxon>
        <taxon>Dinosauria</taxon>
        <taxon>Saurischia</taxon>
        <taxon>Theropoda</taxon>
        <taxon>Coelurosauria</taxon>
        <taxon>Aves</taxon>
        <taxon>Neognathae</taxon>
        <taxon>Neoaves</taxon>
        <taxon>Telluraves</taxon>
        <taxon>Australaves</taxon>
        <taxon>Passeriformes</taxon>
        <taxon>Sylvioidea</taxon>
        <taxon>Zosteropidae</taxon>
        <taxon>Zosterops</taxon>
    </lineage>
</organism>
<dbReference type="EMBL" id="SWJQ01005018">
    <property type="protein sequence ID" value="TRZ05304.1"/>
    <property type="molecule type" value="Genomic_DNA"/>
</dbReference>
<feature type="non-terminal residue" evidence="2">
    <location>
        <position position="372"/>
    </location>
</feature>
<comment type="caution">
    <text evidence="2">The sequence shown here is derived from an EMBL/GenBank/DDBJ whole genome shotgun (WGS) entry which is preliminary data.</text>
</comment>
<feature type="region of interest" description="Disordered" evidence="1">
    <location>
        <begin position="290"/>
        <end position="372"/>
    </location>
</feature>
<feature type="compositionally biased region" description="Low complexity" evidence="1">
    <location>
        <begin position="304"/>
        <end position="324"/>
    </location>
</feature>
<evidence type="ECO:0000313" key="3">
    <source>
        <dbReference type="Proteomes" id="UP000796761"/>
    </source>
</evidence>
<proteinExistence type="predicted"/>
<feature type="compositionally biased region" description="Low complexity" evidence="1">
    <location>
        <begin position="363"/>
        <end position="372"/>
    </location>
</feature>
<sequence>ELEDLVAVVADVGELAALMTVPWDGSPFVYPESLRAALREFIWHLRDALEHRDVTSQAMAALVTTPGATWDDVRAAARAWRESRDLVMESSVRLIYVAIDLLRTWEDGDTTKATAQAGDLQDETAGRRRVKNILADTTWVPSMVREVASFLKAHRAGVTEVVKAVVTISQSRVATERRQRATVACTLLGCFGYMCYRVSTFLNMLHQWLLDFEMALKEKELFADVFEDLAVEVKVEWVWEGSTRLAMDHLMGTLGDIHNLLSSPCGGPGGPVSPGGPGGRSVAKRCQETIEDTPGPCKKQRTAPSCGSSFIPTSSISPSDSSMDPGRHKPLGAAPTGPHPPLLPEDYPLLPRDRTPQAALAPSSSSSSSRRD</sequence>
<accession>A0A8K1FTP6</accession>
<keyword evidence="3" id="KW-1185">Reference proteome</keyword>
<dbReference type="Proteomes" id="UP000796761">
    <property type="component" value="Unassembled WGS sequence"/>
</dbReference>
<protein>
    <submittedName>
        <fullName evidence="2">Uncharacterized protein</fullName>
    </submittedName>
</protein>
<gene>
    <name evidence="2" type="ORF">HGM15179_021803</name>
</gene>
<dbReference type="AlphaFoldDB" id="A0A8K1FTP6"/>
<evidence type="ECO:0000313" key="2">
    <source>
        <dbReference type="EMBL" id="TRZ05304.1"/>
    </source>
</evidence>
<name>A0A8K1FTP6_9PASS</name>
<evidence type="ECO:0000256" key="1">
    <source>
        <dbReference type="SAM" id="MobiDB-lite"/>
    </source>
</evidence>